<name>A0ABW5FFS6_9BACL</name>
<dbReference type="Proteomes" id="UP001597448">
    <property type="component" value="Unassembled WGS sequence"/>
</dbReference>
<evidence type="ECO:0000313" key="2">
    <source>
        <dbReference type="Proteomes" id="UP001597448"/>
    </source>
</evidence>
<comment type="caution">
    <text evidence="1">The sequence shown here is derived from an EMBL/GenBank/DDBJ whole genome shotgun (WGS) entry which is preliminary data.</text>
</comment>
<protein>
    <submittedName>
        <fullName evidence="1">Uncharacterized protein</fullName>
    </submittedName>
</protein>
<gene>
    <name evidence="1" type="ORF">ACFSX3_27060</name>
</gene>
<reference evidence="2" key="1">
    <citation type="journal article" date="2019" name="Int. J. Syst. Evol. Microbiol.">
        <title>The Global Catalogue of Microorganisms (GCM) 10K type strain sequencing project: providing services to taxonomists for standard genome sequencing and annotation.</title>
        <authorList>
            <consortium name="The Broad Institute Genomics Platform"/>
            <consortium name="The Broad Institute Genome Sequencing Center for Infectious Disease"/>
            <person name="Wu L."/>
            <person name="Ma J."/>
        </authorList>
    </citation>
    <scope>NUCLEOTIDE SEQUENCE [LARGE SCALE GENOMIC DNA]</scope>
    <source>
        <strain evidence="2">CCM 8725</strain>
    </source>
</reference>
<keyword evidence="2" id="KW-1185">Reference proteome</keyword>
<organism evidence="1 2">
    <name type="scientific">Paenibacillus rhizoplanae</name>
    <dbReference type="NCBI Taxonomy" id="1917181"/>
    <lineage>
        <taxon>Bacteria</taxon>
        <taxon>Bacillati</taxon>
        <taxon>Bacillota</taxon>
        <taxon>Bacilli</taxon>
        <taxon>Bacillales</taxon>
        <taxon>Paenibacillaceae</taxon>
        <taxon>Paenibacillus</taxon>
    </lineage>
</organism>
<sequence>MQASIQTLFTWSQERILAGGAKKVVLLVEWKGVSQNEDFRKKSRKVVARDIELRIWLESHVKVTGCYGCSAEEGEGRSLLLKLGKIHSGQRRYIALEFMMAGMPAGIHEALWLQWQYKQPTVERIRELPLKKLGIEYSHHTDLLGARCCFHVEKHLALLQTEALIAEAQGARMTNKPEVPTEMLRRQADQLLLMAARSGDTQLLREAEALYKRLEVDNLPWTRTGMR</sequence>
<dbReference type="EMBL" id="JBHUKY010000068">
    <property type="protein sequence ID" value="MFD2413534.1"/>
    <property type="molecule type" value="Genomic_DNA"/>
</dbReference>
<dbReference type="RefSeq" id="WP_209992096.1">
    <property type="nucleotide sequence ID" value="NZ_JBHSVQ010000001.1"/>
</dbReference>
<evidence type="ECO:0000313" key="1">
    <source>
        <dbReference type="EMBL" id="MFD2413534.1"/>
    </source>
</evidence>
<accession>A0ABW5FFS6</accession>
<proteinExistence type="predicted"/>